<dbReference type="STRING" id="60517.A0A0R3WH52"/>
<reference evidence="4 5" key="1">
    <citation type="submission" date="2017-02" db="UniProtKB">
        <authorList>
            <consortium name="WormBaseParasite"/>
        </authorList>
    </citation>
    <scope>IDENTIFICATION</scope>
</reference>
<evidence type="ECO:0000313" key="5">
    <source>
        <dbReference type="WBParaSite" id="TASK_0001019601-mRNA-1"/>
    </source>
</evidence>
<dbReference type="AlphaFoldDB" id="A0A0R3WH52"/>
<name>A0A0R3WH52_TAEAS</name>
<evidence type="ECO:0000313" key="3">
    <source>
        <dbReference type="Proteomes" id="UP000282613"/>
    </source>
</evidence>
<evidence type="ECO:0000313" key="2">
    <source>
        <dbReference type="EMBL" id="VDK49675.1"/>
    </source>
</evidence>
<gene>
    <name evidence="1" type="ORF">TASK_LOCUS10196</name>
    <name evidence="2" type="ORF">TASK_LOCUS10197</name>
</gene>
<dbReference type="EMBL" id="UYRS01020932">
    <property type="protein sequence ID" value="VDK49675.1"/>
    <property type="molecule type" value="Genomic_DNA"/>
</dbReference>
<keyword evidence="3" id="KW-1185">Reference proteome</keyword>
<dbReference type="EMBL" id="UYRS01020930">
    <property type="protein sequence ID" value="VDK49670.1"/>
    <property type="molecule type" value="Genomic_DNA"/>
</dbReference>
<protein>
    <submittedName>
        <fullName evidence="4 5">DUF5641 domain-containing protein</fullName>
    </submittedName>
</protein>
<dbReference type="WBParaSite" id="TASK_0001019601-mRNA-1">
    <property type="protein sequence ID" value="TASK_0001019601-mRNA-1"/>
    <property type="gene ID" value="TASK_0001019601"/>
</dbReference>
<dbReference type="Proteomes" id="UP000282613">
    <property type="component" value="Unassembled WGS sequence"/>
</dbReference>
<organism evidence="4">
    <name type="scientific">Taenia asiatica</name>
    <name type="common">Asian tapeworm</name>
    <dbReference type="NCBI Taxonomy" id="60517"/>
    <lineage>
        <taxon>Eukaryota</taxon>
        <taxon>Metazoa</taxon>
        <taxon>Spiralia</taxon>
        <taxon>Lophotrochozoa</taxon>
        <taxon>Platyhelminthes</taxon>
        <taxon>Cestoda</taxon>
        <taxon>Eucestoda</taxon>
        <taxon>Cyclophyllidea</taxon>
        <taxon>Taeniidae</taxon>
        <taxon>Taenia</taxon>
    </lineage>
</organism>
<dbReference type="WBParaSite" id="TASK_0001019501-mRNA-1">
    <property type="protein sequence ID" value="TASK_0001019501-mRNA-1"/>
    <property type="gene ID" value="TASK_0001019501"/>
</dbReference>
<sequence length="117" mass="12612">MSSTSSSCQRDPDLIKLLYRKPCEGYDGVEEFRGTTGTADSITPVHECLVGYIISILGIPRRVTLRALLNPENKSICSNFLQAKDPTSAALIVGIQSLNDRRELVPVSCVSAGLATT</sequence>
<accession>A0A0R3WH52</accession>
<reference evidence="1 3" key="2">
    <citation type="submission" date="2018-11" db="EMBL/GenBank/DDBJ databases">
        <authorList>
            <consortium name="Pathogen Informatics"/>
        </authorList>
    </citation>
    <scope>NUCLEOTIDE SEQUENCE [LARGE SCALE GENOMIC DNA]</scope>
</reference>
<evidence type="ECO:0000313" key="1">
    <source>
        <dbReference type="EMBL" id="VDK49670.1"/>
    </source>
</evidence>
<evidence type="ECO:0000313" key="4">
    <source>
        <dbReference type="WBParaSite" id="TASK_0001019501-mRNA-1"/>
    </source>
</evidence>
<proteinExistence type="predicted"/>